<evidence type="ECO:0000256" key="2">
    <source>
        <dbReference type="ARBA" id="ARBA00023043"/>
    </source>
</evidence>
<dbReference type="Proteomes" id="UP000507470">
    <property type="component" value="Unassembled WGS sequence"/>
</dbReference>
<proteinExistence type="predicted"/>
<dbReference type="SMART" id="SM00248">
    <property type="entry name" value="ANK"/>
    <property type="match status" value="3"/>
</dbReference>
<dbReference type="PANTHER" id="PTHR24198:SF165">
    <property type="entry name" value="ANKYRIN REPEAT-CONTAINING PROTEIN-RELATED"/>
    <property type="match status" value="1"/>
</dbReference>
<keyword evidence="1" id="KW-0677">Repeat</keyword>
<dbReference type="PANTHER" id="PTHR24198">
    <property type="entry name" value="ANKYRIN REPEAT AND PROTEIN KINASE DOMAIN-CONTAINING PROTEIN"/>
    <property type="match status" value="1"/>
</dbReference>
<dbReference type="OrthoDB" id="10386846at2759"/>
<evidence type="ECO:0000313" key="5">
    <source>
        <dbReference type="Proteomes" id="UP000507470"/>
    </source>
</evidence>
<feature type="repeat" description="ANK" evidence="3">
    <location>
        <begin position="262"/>
        <end position="294"/>
    </location>
</feature>
<dbReference type="AlphaFoldDB" id="A0A6J8BZF5"/>
<keyword evidence="2 3" id="KW-0040">ANK repeat</keyword>
<reference evidence="4 5" key="1">
    <citation type="submission" date="2020-06" db="EMBL/GenBank/DDBJ databases">
        <authorList>
            <person name="Li R."/>
            <person name="Bekaert M."/>
        </authorList>
    </citation>
    <scope>NUCLEOTIDE SEQUENCE [LARGE SCALE GENOMIC DNA]</scope>
    <source>
        <strain evidence="5">wild</strain>
    </source>
</reference>
<dbReference type="InterPro" id="IPR036770">
    <property type="entry name" value="Ankyrin_rpt-contain_sf"/>
</dbReference>
<dbReference type="InterPro" id="IPR002110">
    <property type="entry name" value="Ankyrin_rpt"/>
</dbReference>
<dbReference type="PROSITE" id="PS50088">
    <property type="entry name" value="ANK_REPEAT"/>
    <property type="match status" value="1"/>
</dbReference>
<accession>A0A6J8BZF5</accession>
<dbReference type="Gene3D" id="1.25.40.20">
    <property type="entry name" value="Ankyrin repeat-containing domain"/>
    <property type="match status" value="1"/>
</dbReference>
<dbReference type="PROSITE" id="PS50297">
    <property type="entry name" value="ANK_REP_REGION"/>
    <property type="match status" value="1"/>
</dbReference>
<dbReference type="GO" id="GO:0005737">
    <property type="term" value="C:cytoplasm"/>
    <property type="evidence" value="ECO:0007669"/>
    <property type="project" value="TreeGrafter"/>
</dbReference>
<gene>
    <name evidence="4" type="ORF">MCOR_24540</name>
</gene>
<dbReference type="Pfam" id="PF12796">
    <property type="entry name" value="Ank_2"/>
    <property type="match status" value="1"/>
</dbReference>
<evidence type="ECO:0000256" key="1">
    <source>
        <dbReference type="ARBA" id="ARBA00022737"/>
    </source>
</evidence>
<name>A0A6J8BZF5_MYTCO</name>
<dbReference type="EMBL" id="CACVKT020004335">
    <property type="protein sequence ID" value="CAC5389375.1"/>
    <property type="molecule type" value="Genomic_DNA"/>
</dbReference>
<organism evidence="4 5">
    <name type="scientific">Mytilus coruscus</name>
    <name type="common">Sea mussel</name>
    <dbReference type="NCBI Taxonomy" id="42192"/>
    <lineage>
        <taxon>Eukaryota</taxon>
        <taxon>Metazoa</taxon>
        <taxon>Spiralia</taxon>
        <taxon>Lophotrochozoa</taxon>
        <taxon>Mollusca</taxon>
        <taxon>Bivalvia</taxon>
        <taxon>Autobranchia</taxon>
        <taxon>Pteriomorphia</taxon>
        <taxon>Mytilida</taxon>
        <taxon>Mytiloidea</taxon>
        <taxon>Mytilidae</taxon>
        <taxon>Mytilinae</taxon>
        <taxon>Mytilus</taxon>
    </lineage>
</organism>
<evidence type="ECO:0000313" key="4">
    <source>
        <dbReference type="EMBL" id="CAC5389375.1"/>
    </source>
</evidence>
<sequence>MTNVSTGSGIKTTDVSPEEDHLLLISNLLTLYASTAVRVKFDIEFDPRSLQIVLNQNKFKILEPLERKRVINQSQWVLAIVKLGGISYEERCNQLKVRKFECTDQDMLKEIKNISRAYDPVHKGIRKICDKTILEWKKETVTETKAIRRLNEMISTDNVAVAVGPSGCEKNADPNFQACLKGLNYIEKLYPDTTVNTIYTQSARSNQYVYRSLPNYGRAMVLNRGSHEQCDPSYYELSKINKSHLQISICHVKYSFEPYKSYEISPLHIAARKGYTDIVEILLSHNAEHDNVTDYYQIASPLFIASNQNYLDIVSLLLKNKPSHYKMVSNIRACKNLNQREFNQSSLHISLHIAVEKGHYEIVGLFRKCTKDSYNYHKVLYRDMADIAKDKGQDKIVELLLNQPLFKSICESKTETVKLL</sequence>
<dbReference type="SUPFAM" id="SSF48403">
    <property type="entry name" value="Ankyrin repeat"/>
    <property type="match status" value="1"/>
</dbReference>
<evidence type="ECO:0000256" key="3">
    <source>
        <dbReference type="PROSITE-ProRule" id="PRU00023"/>
    </source>
</evidence>
<keyword evidence="5" id="KW-1185">Reference proteome</keyword>
<protein>
    <submittedName>
        <fullName evidence="4">Uncharacterized protein</fullName>
    </submittedName>
</protein>